<reference evidence="1" key="1">
    <citation type="submission" date="2016-07" db="EMBL/GenBank/DDBJ databases">
        <authorList>
            <person name="Bretaudeau A."/>
        </authorList>
    </citation>
    <scope>NUCLEOTIDE SEQUENCE</scope>
    <source>
        <strain evidence="1">Rice</strain>
        <tissue evidence="1">Whole body</tissue>
    </source>
</reference>
<name>A0A2H1WHP8_SPOFR</name>
<protein>
    <submittedName>
        <fullName evidence="1">SFRICE_008000</fullName>
    </submittedName>
</protein>
<dbReference type="AlphaFoldDB" id="A0A2H1WHP8"/>
<dbReference type="EMBL" id="ODYU01008739">
    <property type="protein sequence ID" value="SOQ52600.1"/>
    <property type="molecule type" value="Genomic_DNA"/>
</dbReference>
<sequence>MAEGTGLKFGTGLVNRADGSLDGKQSQPPMDTRNIRGVTNALPAFWVFGESGIGKIGKVAGKRAYGSPDGDRFGVRDLIIVGGSGFRQPVKGYDWASGNLTYTTKYNVSVVSRRFSIRLWYHSGRAGPFVPKHGSPTLSTYSIMARGTVRLLLTKINHSVPTPAYRAEAPVSPLDSPQLRIRLHNGLHFNLVIGVSIHGSLCSSNDFSQDGRSPMRTGSVRLLLNKNHPEYHPMTSLALGEARRSVRLLLTKNHPVPTSAFRTRAPVNPLCSPQLWMPFGGCKIIQSLTFGETRGSIRLLLPKIHPIPTPAF</sequence>
<accession>A0A2H1WHP8</accession>
<proteinExistence type="predicted"/>
<organism evidence="1">
    <name type="scientific">Spodoptera frugiperda</name>
    <name type="common">Fall armyworm</name>
    <dbReference type="NCBI Taxonomy" id="7108"/>
    <lineage>
        <taxon>Eukaryota</taxon>
        <taxon>Metazoa</taxon>
        <taxon>Ecdysozoa</taxon>
        <taxon>Arthropoda</taxon>
        <taxon>Hexapoda</taxon>
        <taxon>Insecta</taxon>
        <taxon>Pterygota</taxon>
        <taxon>Neoptera</taxon>
        <taxon>Endopterygota</taxon>
        <taxon>Lepidoptera</taxon>
        <taxon>Glossata</taxon>
        <taxon>Ditrysia</taxon>
        <taxon>Noctuoidea</taxon>
        <taxon>Noctuidae</taxon>
        <taxon>Amphipyrinae</taxon>
        <taxon>Spodoptera</taxon>
    </lineage>
</organism>
<evidence type="ECO:0000313" key="1">
    <source>
        <dbReference type="EMBL" id="SOQ52600.1"/>
    </source>
</evidence>
<gene>
    <name evidence="1" type="ORF">SFRICE_008000</name>
</gene>